<keyword evidence="1" id="KW-0812">Transmembrane</keyword>
<gene>
    <name evidence="2" type="ORF">LCPAC104_00590</name>
</gene>
<sequence length="88" mass="10618">MEFIQYILFNNYFSIYSITRIFLIFHFLKAIEYSFYLGQIIFKFSHLEKKDTTFLIGQILMEKFSILNNNNNPDDHDDPDINNILKLN</sequence>
<keyword evidence="1" id="KW-0472">Membrane</keyword>
<reference evidence="2" key="1">
    <citation type="journal article" date="2019" name="MBio">
        <title>Virus Genomes from Deep Sea Sediments Expand the Ocean Megavirome and Support Independent Origins of Viral Gigantism.</title>
        <authorList>
            <person name="Backstrom D."/>
            <person name="Yutin N."/>
            <person name="Jorgensen S.L."/>
            <person name="Dharamshi J."/>
            <person name="Homa F."/>
            <person name="Zaremba-Niedwiedzka K."/>
            <person name="Spang A."/>
            <person name="Wolf Y.I."/>
            <person name="Koonin E.V."/>
            <person name="Ettema T.J."/>
        </authorList>
    </citation>
    <scope>NUCLEOTIDE SEQUENCE</scope>
</reference>
<proteinExistence type="predicted"/>
<accession>A0A481Z3T9</accession>
<protein>
    <submittedName>
        <fullName evidence="2">Uncharacterized protein</fullName>
    </submittedName>
</protein>
<keyword evidence="1" id="KW-1133">Transmembrane helix</keyword>
<feature type="transmembrane region" description="Helical" evidence="1">
    <location>
        <begin position="6"/>
        <end position="28"/>
    </location>
</feature>
<dbReference type="EMBL" id="MK500494">
    <property type="protein sequence ID" value="QBK90563.1"/>
    <property type="molecule type" value="Genomic_DNA"/>
</dbReference>
<evidence type="ECO:0000313" key="2">
    <source>
        <dbReference type="EMBL" id="QBK90563.1"/>
    </source>
</evidence>
<name>A0A481Z3T9_9VIRU</name>
<organism evidence="2">
    <name type="scientific">Pithovirus LCPAC104</name>
    <dbReference type="NCBI Taxonomy" id="2506589"/>
    <lineage>
        <taxon>Viruses</taxon>
        <taxon>Pithoviruses</taxon>
    </lineage>
</organism>
<evidence type="ECO:0000256" key="1">
    <source>
        <dbReference type="SAM" id="Phobius"/>
    </source>
</evidence>